<protein>
    <submittedName>
        <fullName evidence="2">Uncharacterized protein</fullName>
    </submittedName>
</protein>
<feature type="region of interest" description="Disordered" evidence="1">
    <location>
        <begin position="143"/>
        <end position="167"/>
    </location>
</feature>
<dbReference type="PANTHER" id="PTHR32215">
    <property type="entry name" value="CILIA- AND FLAGELLA-ASSOCIATED PROTEIN 57"/>
    <property type="match status" value="1"/>
</dbReference>
<feature type="compositionally biased region" description="Basic and acidic residues" evidence="1">
    <location>
        <begin position="119"/>
        <end position="131"/>
    </location>
</feature>
<dbReference type="AlphaFoldDB" id="A0A0S4IY60"/>
<sequence length="167" mass="18488">MRDGVEHMYKTHVVGRGGKRCASLEEELKEEFSAHTDQLSKTVESLKRKVLSDSEQHKAEISGVMVENLALIQEIHELRKEIRTIRNTVPGDSSSAGIQGSQNAASSVSLGLSTTQARDAQKKEVDTNRVEIQRLRSKIEELERNLSQKQRPASGTRLPPVARASSS</sequence>
<evidence type="ECO:0000313" key="3">
    <source>
        <dbReference type="Proteomes" id="UP000051952"/>
    </source>
</evidence>
<evidence type="ECO:0000256" key="1">
    <source>
        <dbReference type="SAM" id="MobiDB-lite"/>
    </source>
</evidence>
<evidence type="ECO:0000313" key="2">
    <source>
        <dbReference type="EMBL" id="CUG06050.1"/>
    </source>
</evidence>
<dbReference type="Proteomes" id="UP000051952">
    <property type="component" value="Unassembled WGS sequence"/>
</dbReference>
<feature type="region of interest" description="Disordered" evidence="1">
    <location>
        <begin position="86"/>
        <end position="131"/>
    </location>
</feature>
<keyword evidence="3" id="KW-1185">Reference proteome</keyword>
<dbReference type="PANTHER" id="PTHR32215:SF0">
    <property type="entry name" value="CILIA- AND FLAGELLA-ASSOCIATED PROTEIN 57"/>
    <property type="match status" value="1"/>
</dbReference>
<dbReference type="InterPro" id="IPR052993">
    <property type="entry name" value="CFA-57"/>
</dbReference>
<reference evidence="3" key="1">
    <citation type="submission" date="2015-09" db="EMBL/GenBank/DDBJ databases">
        <authorList>
            <consortium name="Pathogen Informatics"/>
        </authorList>
    </citation>
    <scope>NUCLEOTIDE SEQUENCE [LARGE SCALE GENOMIC DNA]</scope>
    <source>
        <strain evidence="3">Lake Konstanz</strain>
    </source>
</reference>
<name>A0A0S4IY60_BODSA</name>
<proteinExistence type="predicted"/>
<dbReference type="OrthoDB" id="10251741at2759"/>
<dbReference type="VEuPathDB" id="TriTrypDB:BSAL_71535"/>
<dbReference type="EMBL" id="CYKH01000553">
    <property type="protein sequence ID" value="CUG06050.1"/>
    <property type="molecule type" value="Genomic_DNA"/>
</dbReference>
<organism evidence="2 3">
    <name type="scientific">Bodo saltans</name>
    <name type="common">Flagellated protozoan</name>
    <dbReference type="NCBI Taxonomy" id="75058"/>
    <lineage>
        <taxon>Eukaryota</taxon>
        <taxon>Discoba</taxon>
        <taxon>Euglenozoa</taxon>
        <taxon>Kinetoplastea</taxon>
        <taxon>Metakinetoplastina</taxon>
        <taxon>Eubodonida</taxon>
        <taxon>Bodonidae</taxon>
        <taxon>Bodo</taxon>
    </lineage>
</organism>
<gene>
    <name evidence="2" type="ORF">BSAL_71535</name>
</gene>
<accession>A0A0S4IY60</accession>
<feature type="compositionally biased region" description="Polar residues" evidence="1">
    <location>
        <begin position="86"/>
        <end position="118"/>
    </location>
</feature>